<name>A0AAW2IF21_9NEOP</name>
<organism evidence="4">
    <name type="scientific">Menopon gallinae</name>
    <name type="common">poultry shaft louse</name>
    <dbReference type="NCBI Taxonomy" id="328185"/>
    <lineage>
        <taxon>Eukaryota</taxon>
        <taxon>Metazoa</taxon>
        <taxon>Ecdysozoa</taxon>
        <taxon>Arthropoda</taxon>
        <taxon>Hexapoda</taxon>
        <taxon>Insecta</taxon>
        <taxon>Pterygota</taxon>
        <taxon>Neoptera</taxon>
        <taxon>Paraneoptera</taxon>
        <taxon>Psocodea</taxon>
        <taxon>Troctomorpha</taxon>
        <taxon>Phthiraptera</taxon>
        <taxon>Amblycera</taxon>
        <taxon>Menoponidae</taxon>
        <taxon>Menopon</taxon>
    </lineage>
</organism>
<dbReference type="InterPro" id="IPR008984">
    <property type="entry name" value="SMAD_FHA_dom_sf"/>
</dbReference>
<protein>
    <recommendedName>
        <fullName evidence="3">FHA domain-containing protein</fullName>
    </recommendedName>
</protein>
<evidence type="ECO:0000313" key="4">
    <source>
        <dbReference type="EMBL" id="KAL0280491.1"/>
    </source>
</evidence>
<dbReference type="EMBL" id="JARGDH010000001">
    <property type="protein sequence ID" value="KAL0280490.1"/>
    <property type="molecule type" value="Genomic_DNA"/>
</dbReference>
<feature type="coiled-coil region" evidence="1">
    <location>
        <begin position="438"/>
        <end position="519"/>
    </location>
</feature>
<feature type="compositionally biased region" description="Basic and acidic residues" evidence="2">
    <location>
        <begin position="254"/>
        <end position="271"/>
    </location>
</feature>
<comment type="caution">
    <text evidence="4">The sequence shown here is derived from an EMBL/GenBank/DDBJ whole genome shotgun (WGS) entry which is preliminary data.</text>
</comment>
<proteinExistence type="predicted"/>
<dbReference type="PANTHER" id="PTHR23308">
    <property type="entry name" value="NUCLEAR INHIBITOR OF PROTEIN PHOSPHATASE-1"/>
    <property type="match status" value="1"/>
</dbReference>
<feature type="compositionally biased region" description="Acidic residues" evidence="2">
    <location>
        <begin position="272"/>
        <end position="289"/>
    </location>
</feature>
<evidence type="ECO:0000256" key="2">
    <source>
        <dbReference type="SAM" id="MobiDB-lite"/>
    </source>
</evidence>
<accession>A0AAW2IF21</accession>
<dbReference type="InterPro" id="IPR050923">
    <property type="entry name" value="Cell_Proc_Reg/RNA_Proc"/>
</dbReference>
<feature type="domain" description="FHA" evidence="3">
    <location>
        <begin position="138"/>
        <end position="194"/>
    </location>
</feature>
<feature type="compositionally biased region" description="Basic and acidic residues" evidence="2">
    <location>
        <begin position="11"/>
        <end position="22"/>
    </location>
</feature>
<feature type="compositionally biased region" description="Polar residues" evidence="2">
    <location>
        <begin position="78"/>
        <end position="89"/>
    </location>
</feature>
<dbReference type="CDD" id="cd22677">
    <property type="entry name" value="FHA_Kanadaptin"/>
    <property type="match status" value="1"/>
</dbReference>
<sequence>MEVDAAGGESRPTEDAPEKAEENTVDDAPANGMQPAPGNSFEFKKPLLIGPRKGKIKLSKYKPPGSKDTSDEEKQETVTEQPRPIQTTLSPAELLKCKDPIPYKEPDWSGLPTSKYYFEVVKSGKIIEEINLSNKTFHVFGRSHGSDIIMNHPTVSRFHCVLQFRVTGDADNPPGYYIYDLGSINGTYLNKNRLKPNIYVRVQVGHLLKIGWSSRNYLLQGPETDVEPESELTITEMKELQAKRKLEAEMAEKERIEREELEQEERRRKEEEEGIDWGMGEDADEESDLSENPFATTQNEELYINDPKKTLRGWFEREGYDLEYNCEEKGFGQFVCRVELPIDNSRGLPVVAEAFVKGKKKEAVVQCALEACRILDQHGLLRQSNHESRKRKAKNWEDNDYYDSDEDTFLDRTGTIEKKRKNRMEQAGVKSNPEVHTYQSLIKKHDEILKEIKRIEKELEQSTTKTEKEDTEKMDEDEDALDAYMSSLSKNQKKDNKNISKLKSQLASLKQEELNVRNLANVAKPAEMPKLKPIESQTATQSYKYNKLPIIGKRKTTTGTKKPVMAFKEKKQEEHDSGEEVDSD</sequence>
<evidence type="ECO:0000259" key="3">
    <source>
        <dbReference type="PROSITE" id="PS50006"/>
    </source>
</evidence>
<dbReference type="Pfam" id="PF00498">
    <property type="entry name" value="FHA"/>
    <property type="match status" value="1"/>
</dbReference>
<dbReference type="SMART" id="SM00240">
    <property type="entry name" value="FHA"/>
    <property type="match status" value="1"/>
</dbReference>
<feature type="region of interest" description="Disordered" evidence="2">
    <location>
        <begin position="254"/>
        <end position="291"/>
    </location>
</feature>
<dbReference type="AlphaFoldDB" id="A0AAW2IF21"/>
<keyword evidence="1" id="KW-0175">Coiled coil</keyword>
<dbReference type="PROSITE" id="PS50006">
    <property type="entry name" value="FHA_DOMAIN"/>
    <property type="match status" value="1"/>
</dbReference>
<dbReference type="CDD" id="cd19856">
    <property type="entry name" value="DSRM_Kanadaptin"/>
    <property type="match status" value="1"/>
</dbReference>
<feature type="region of interest" description="Disordered" evidence="2">
    <location>
        <begin position="554"/>
        <end position="584"/>
    </location>
</feature>
<feature type="region of interest" description="Disordered" evidence="2">
    <location>
        <begin position="1"/>
        <end position="89"/>
    </location>
</feature>
<reference evidence="4" key="1">
    <citation type="journal article" date="2024" name="Gigascience">
        <title>Chromosome-level genome of the poultry shaft louse Menopon gallinae provides insight into the host-switching and adaptive evolution of parasitic lice.</title>
        <authorList>
            <person name="Xu Y."/>
            <person name="Ma L."/>
            <person name="Liu S."/>
            <person name="Liang Y."/>
            <person name="Liu Q."/>
            <person name="He Z."/>
            <person name="Tian L."/>
            <person name="Duan Y."/>
            <person name="Cai W."/>
            <person name="Li H."/>
            <person name="Song F."/>
        </authorList>
    </citation>
    <scope>NUCLEOTIDE SEQUENCE</scope>
    <source>
        <strain evidence="4">Cailab_2023a</strain>
    </source>
</reference>
<dbReference type="InterPro" id="IPR000253">
    <property type="entry name" value="FHA_dom"/>
</dbReference>
<evidence type="ECO:0000256" key="1">
    <source>
        <dbReference type="SAM" id="Coils"/>
    </source>
</evidence>
<gene>
    <name evidence="4" type="ORF">PYX00_001762</name>
</gene>
<dbReference type="EMBL" id="JARGDH010000001">
    <property type="protein sequence ID" value="KAL0280491.1"/>
    <property type="molecule type" value="Genomic_DNA"/>
</dbReference>
<dbReference type="SUPFAM" id="SSF49879">
    <property type="entry name" value="SMAD/FHA domain"/>
    <property type="match status" value="1"/>
</dbReference>
<dbReference type="Gene3D" id="2.60.200.20">
    <property type="match status" value="1"/>
</dbReference>